<sequence length="209" mass="23092">MLGLSSFSYLCYLRRHLRNRTCHIPTPSLECTVGHLVGHLPWHLPWLGICTAQWAVSERTSQYKSTIRNYILDATCAASSHADKTLQNNASPCGSGQVCKSCTRCHRSDYAVTLVTAHSTEMLDDSDEGVAAKLERASESWAKHVGQGADIGNHGAQIARSAALFREALSQEGVDTRLADVLCRHVLKMYHGDMGRYHRVDSAHNLSCR</sequence>
<comment type="caution">
    <text evidence="1">The sequence shown here is derived from an EMBL/GenBank/DDBJ whole genome shotgun (WGS) entry which is preliminary data.</text>
</comment>
<evidence type="ECO:0000313" key="2">
    <source>
        <dbReference type="Proteomes" id="UP000485058"/>
    </source>
</evidence>
<keyword evidence="2" id="KW-1185">Reference proteome</keyword>
<organism evidence="1 2">
    <name type="scientific">Haematococcus lacustris</name>
    <name type="common">Green alga</name>
    <name type="synonym">Haematococcus pluvialis</name>
    <dbReference type="NCBI Taxonomy" id="44745"/>
    <lineage>
        <taxon>Eukaryota</taxon>
        <taxon>Viridiplantae</taxon>
        <taxon>Chlorophyta</taxon>
        <taxon>core chlorophytes</taxon>
        <taxon>Chlorophyceae</taxon>
        <taxon>CS clade</taxon>
        <taxon>Chlamydomonadales</taxon>
        <taxon>Haematococcaceae</taxon>
        <taxon>Haematococcus</taxon>
    </lineage>
</organism>
<gene>
    <name evidence="1" type="ORF">HaLaN_16799</name>
</gene>
<dbReference type="AlphaFoldDB" id="A0A699ZLI2"/>
<name>A0A699ZLI2_HAELA</name>
<dbReference type="EMBL" id="BLLF01001520">
    <property type="protein sequence ID" value="GFH19786.1"/>
    <property type="molecule type" value="Genomic_DNA"/>
</dbReference>
<proteinExistence type="predicted"/>
<reference evidence="1 2" key="1">
    <citation type="submission" date="2020-02" db="EMBL/GenBank/DDBJ databases">
        <title>Draft genome sequence of Haematococcus lacustris strain NIES-144.</title>
        <authorList>
            <person name="Morimoto D."/>
            <person name="Nakagawa S."/>
            <person name="Yoshida T."/>
            <person name="Sawayama S."/>
        </authorList>
    </citation>
    <scope>NUCLEOTIDE SEQUENCE [LARGE SCALE GENOMIC DNA]</scope>
    <source>
        <strain evidence="1 2">NIES-144</strain>
    </source>
</reference>
<accession>A0A699ZLI2</accession>
<dbReference type="Proteomes" id="UP000485058">
    <property type="component" value="Unassembled WGS sequence"/>
</dbReference>
<protein>
    <submittedName>
        <fullName evidence="1">Uncharacterized protein</fullName>
    </submittedName>
</protein>
<evidence type="ECO:0000313" key="1">
    <source>
        <dbReference type="EMBL" id="GFH19786.1"/>
    </source>
</evidence>